<dbReference type="GO" id="GO:0004930">
    <property type="term" value="F:G protein-coupled receptor activity"/>
    <property type="evidence" value="ECO:0007669"/>
    <property type="project" value="TreeGrafter"/>
</dbReference>
<dbReference type="GO" id="GO:0007189">
    <property type="term" value="P:adenylate cyclase-activating G protein-coupled receptor signaling pathway"/>
    <property type="evidence" value="ECO:0007669"/>
    <property type="project" value="TreeGrafter"/>
</dbReference>
<dbReference type="SUPFAM" id="SSF81321">
    <property type="entry name" value="Family A G protein-coupled receptor-like"/>
    <property type="match status" value="1"/>
</dbReference>
<evidence type="ECO:0000256" key="6">
    <source>
        <dbReference type="SAM" id="Phobius"/>
    </source>
</evidence>
<accession>A0A067M6Y1</accession>
<dbReference type="Gene3D" id="1.20.1070.10">
    <property type="entry name" value="Rhodopsin 7-helix transmembrane proteins"/>
    <property type="match status" value="1"/>
</dbReference>
<evidence type="ECO:0000313" key="7">
    <source>
        <dbReference type="EMBL" id="KDQ11304.1"/>
    </source>
</evidence>
<dbReference type="EMBL" id="KL198059">
    <property type="protein sequence ID" value="KDQ11304.1"/>
    <property type="molecule type" value="Genomic_DNA"/>
</dbReference>
<feature type="transmembrane region" description="Helical" evidence="6">
    <location>
        <begin position="256"/>
        <end position="276"/>
    </location>
</feature>
<evidence type="ECO:0000256" key="4">
    <source>
        <dbReference type="ARBA" id="ARBA00023136"/>
    </source>
</evidence>
<feature type="transmembrane region" description="Helical" evidence="6">
    <location>
        <begin position="135"/>
        <end position="154"/>
    </location>
</feature>
<feature type="transmembrane region" description="Helical" evidence="6">
    <location>
        <begin position="27"/>
        <end position="46"/>
    </location>
</feature>
<name>A0A067M6Y1_BOTB1</name>
<feature type="transmembrane region" description="Helical" evidence="6">
    <location>
        <begin position="105"/>
        <end position="123"/>
    </location>
</feature>
<keyword evidence="4 6" id="KW-0472">Membrane</keyword>
<gene>
    <name evidence="7" type="ORF">BOTBODRAFT_147219</name>
</gene>
<keyword evidence="8" id="KW-1185">Reference proteome</keyword>
<feature type="transmembrane region" description="Helical" evidence="6">
    <location>
        <begin position="288"/>
        <end position="312"/>
    </location>
</feature>
<dbReference type="OrthoDB" id="100006at2759"/>
<reference evidence="8" key="1">
    <citation type="journal article" date="2014" name="Proc. Natl. Acad. Sci. U.S.A.">
        <title>Extensive sampling of basidiomycete genomes demonstrates inadequacy of the white-rot/brown-rot paradigm for wood decay fungi.</title>
        <authorList>
            <person name="Riley R."/>
            <person name="Salamov A.A."/>
            <person name="Brown D.W."/>
            <person name="Nagy L.G."/>
            <person name="Floudas D."/>
            <person name="Held B.W."/>
            <person name="Levasseur A."/>
            <person name="Lombard V."/>
            <person name="Morin E."/>
            <person name="Otillar R."/>
            <person name="Lindquist E.A."/>
            <person name="Sun H."/>
            <person name="LaButti K.M."/>
            <person name="Schmutz J."/>
            <person name="Jabbour D."/>
            <person name="Luo H."/>
            <person name="Baker S.E."/>
            <person name="Pisabarro A.G."/>
            <person name="Walton J.D."/>
            <person name="Blanchette R.A."/>
            <person name="Henrissat B."/>
            <person name="Martin F."/>
            <person name="Cullen D."/>
            <person name="Hibbett D.S."/>
            <person name="Grigoriev I.V."/>
        </authorList>
    </citation>
    <scope>NUCLEOTIDE SEQUENCE [LARGE SCALE GENOMIC DNA]</scope>
    <source>
        <strain evidence="8">FD-172 SS1</strain>
    </source>
</reference>
<evidence type="ECO:0000256" key="2">
    <source>
        <dbReference type="ARBA" id="ARBA00022692"/>
    </source>
</evidence>
<dbReference type="PANTHER" id="PTHR23112">
    <property type="entry name" value="G PROTEIN-COUPLED RECEPTOR 157-RELATED"/>
    <property type="match status" value="1"/>
</dbReference>
<evidence type="ECO:0000256" key="1">
    <source>
        <dbReference type="ARBA" id="ARBA00004141"/>
    </source>
</evidence>
<feature type="compositionally biased region" description="Polar residues" evidence="5">
    <location>
        <begin position="337"/>
        <end position="355"/>
    </location>
</feature>
<sequence>MADEDQCYTPLGTYQITGLSFIVESGLLSLCAILCVFALVLRNVIITRRSPFYTHVDVYIASLFICDTSQALGAIFDLRWILLQKVQCGSHCAAQGALQQWGETGVAMSTIAIAVHTFCGLFFRWSPPSSKLMPTMVVVSIWAFNLIFVVAGYVSHPKMYRGGGHPFYVATPYWCWIRSSSSYRIFGEYFWMWAAIITSVLLYTPLFLLLRRKIVITEVGSKWYHTRIMFNSAVAADSNTFDVITGANHRRAKEMLAYPIAYSLTVLPLTIFRWFSKTDHELPIQDQPFALVGIAGVIFGLSGVVNVIVFVVTRPGLLQLRRQAPCTSVYTQRGSQVYPGTSTNLSGSTRSSNISLPLPPKAAGSPYSKHKTSKTRDSMGEALLSHTRLSSGYTDQPVEMDMGDSRNSLKLTNEMHHLIPSNITYTPFLRFPHVP</sequence>
<comment type="subcellular location">
    <subcellularLocation>
        <location evidence="1">Membrane</location>
        <topology evidence="1">Multi-pass membrane protein</topology>
    </subcellularLocation>
</comment>
<dbReference type="HOGENOM" id="CLU_027149_0_0_1"/>
<proteinExistence type="predicted"/>
<dbReference type="AlphaFoldDB" id="A0A067M6Y1"/>
<dbReference type="InParanoid" id="A0A067M6Y1"/>
<feature type="transmembrane region" description="Helical" evidence="6">
    <location>
        <begin position="190"/>
        <end position="210"/>
    </location>
</feature>
<feature type="region of interest" description="Disordered" evidence="5">
    <location>
        <begin position="337"/>
        <end position="379"/>
    </location>
</feature>
<keyword evidence="2 6" id="KW-0812">Transmembrane</keyword>
<feature type="transmembrane region" description="Helical" evidence="6">
    <location>
        <begin position="58"/>
        <end position="76"/>
    </location>
</feature>
<evidence type="ECO:0000256" key="5">
    <source>
        <dbReference type="SAM" id="MobiDB-lite"/>
    </source>
</evidence>
<evidence type="ECO:0000256" key="3">
    <source>
        <dbReference type="ARBA" id="ARBA00022989"/>
    </source>
</evidence>
<keyword evidence="3 6" id="KW-1133">Transmembrane helix</keyword>
<dbReference type="Proteomes" id="UP000027195">
    <property type="component" value="Unassembled WGS sequence"/>
</dbReference>
<dbReference type="GO" id="GO:0005886">
    <property type="term" value="C:plasma membrane"/>
    <property type="evidence" value="ECO:0007669"/>
    <property type="project" value="TreeGrafter"/>
</dbReference>
<evidence type="ECO:0000313" key="8">
    <source>
        <dbReference type="Proteomes" id="UP000027195"/>
    </source>
</evidence>
<protein>
    <submittedName>
        <fullName evidence="7">Uncharacterized protein</fullName>
    </submittedName>
</protein>
<dbReference type="PANTHER" id="PTHR23112:SF37">
    <property type="entry name" value="G PROTEIN-COUPLED RECEPTOR GPR1"/>
    <property type="match status" value="1"/>
</dbReference>
<dbReference type="STRING" id="930990.A0A067M6Y1"/>
<organism evidence="7 8">
    <name type="scientific">Botryobasidium botryosum (strain FD-172 SS1)</name>
    <dbReference type="NCBI Taxonomy" id="930990"/>
    <lineage>
        <taxon>Eukaryota</taxon>
        <taxon>Fungi</taxon>
        <taxon>Dikarya</taxon>
        <taxon>Basidiomycota</taxon>
        <taxon>Agaricomycotina</taxon>
        <taxon>Agaricomycetes</taxon>
        <taxon>Cantharellales</taxon>
        <taxon>Botryobasidiaceae</taxon>
        <taxon>Botryobasidium</taxon>
    </lineage>
</organism>